<sequence length="975" mass="109709">MSRSTRSLSSLRYWQWLLSAERALTSIISYLLPPEAVCLLVYALEAEYEPLVRFLYAHSHLLSFGDASRRFTNILHCAAAYGLAQVVQRFLRLQLNYRLCLNVKTTGTNDVLTMKHTLLNGKIFAWCLRNSTYTFPAEVMYEASRQGNQEVIQWLDHCCQYTTYKAMEYAASSGHLDIVMWFYEKTLKQNTEQLVYMVQSLEDKLQVLNWVTVFPTERYFREGFASRDGLLAAIYDQRDPLLSWTNGTTLDLLFTRKRYRALDTAAAKGNFTMVTKLHQDGRWPCTSLAMDMAAANGHLEIVKFLHHNRREGGTAVGMCSAAGNGHLQVVQWLYQNRSSDGCRPMVLDLAATNGHVDVLRWLAPRFTQFSCSPAFLPSVAAQGNIKTLQYLHKEMRMPLDQRTLEAAIGSGHFELVTYIFDRVPTEVKHTLSITAAEKAAASGNLELLAFVVERLGVWSPQVLIAAALTGNVEMAKWIVKRMDSPSAEPEEVVLVRERRYRAATSITMDTIVLDPSSALLKRRVSYNNITSAEFVRPLDIVDGSTLYRCASLRHFDMIEWILRHRLFSPSFSLSMKEGEIVLRAVVGRGMTDDDALDADKACNGDTNAATTESATVAAIATVNRNEMGVGGNGGVHCIASAGSTSDGKRSQFEPFAWACPAKTNSYWQTKFVHLVIQYYPESSLELEWMPLWAAQRGDLFVLKQLHSVKHPQLFTQQTFAAIMRYTKAGDSLQWFQAHSPTLMGDSSIVEWGVKYRQFAYLTYVFLHLQPVRSDEWFRQHGVEYALHVACAMGHLDVVTWICGNCEIFMKVPAVELHAKKLGRLTIWKDALLAAARCGQTDNLAWLHEKFTFFCNVPESARKMAVVRSMADAAAEYGQLRVLRWLQATVAHQMVEESATADDSLATDVETSFVSTSGLLEAMVNCHVDVVQWVCAVDVALVSQQTPERRSELATFLREETDGFVPSKLGFVFPPL</sequence>
<name>A0AAV0UC20_9STRA</name>
<dbReference type="PANTHER" id="PTHR46586:SF3">
    <property type="entry name" value="ANKYRIN REPEAT-CONTAINING PROTEIN"/>
    <property type="match status" value="1"/>
</dbReference>
<evidence type="ECO:0000313" key="2">
    <source>
        <dbReference type="Proteomes" id="UP001159659"/>
    </source>
</evidence>
<dbReference type="EMBL" id="CANTFK010000949">
    <property type="protein sequence ID" value="CAI5734377.1"/>
    <property type="molecule type" value="Genomic_DNA"/>
</dbReference>
<dbReference type="InterPro" id="IPR002110">
    <property type="entry name" value="Ankyrin_rpt"/>
</dbReference>
<protein>
    <submittedName>
        <fullName evidence="1">Uncharacterized protein</fullName>
    </submittedName>
</protein>
<dbReference type="AlphaFoldDB" id="A0AAV0UC20"/>
<dbReference type="SMART" id="SM00248">
    <property type="entry name" value="ANK"/>
    <property type="match status" value="6"/>
</dbReference>
<dbReference type="InterPro" id="IPR036770">
    <property type="entry name" value="Ankyrin_rpt-contain_sf"/>
</dbReference>
<dbReference type="Gene3D" id="1.25.40.20">
    <property type="entry name" value="Ankyrin repeat-containing domain"/>
    <property type="match status" value="3"/>
</dbReference>
<dbReference type="Pfam" id="PF12796">
    <property type="entry name" value="Ank_2"/>
    <property type="match status" value="1"/>
</dbReference>
<gene>
    <name evidence="1" type="ORF">PFR002_LOCUS7465</name>
</gene>
<evidence type="ECO:0000313" key="1">
    <source>
        <dbReference type="EMBL" id="CAI5734377.1"/>
    </source>
</evidence>
<dbReference type="InterPro" id="IPR052050">
    <property type="entry name" value="SecEffector_AnkRepeat"/>
</dbReference>
<reference evidence="1" key="1">
    <citation type="submission" date="2022-12" db="EMBL/GenBank/DDBJ databases">
        <authorList>
            <person name="Webb A."/>
        </authorList>
    </citation>
    <scope>NUCLEOTIDE SEQUENCE</scope>
    <source>
        <strain evidence="1">Pf2</strain>
    </source>
</reference>
<organism evidence="1 2">
    <name type="scientific">Peronospora farinosa</name>
    <dbReference type="NCBI Taxonomy" id="134698"/>
    <lineage>
        <taxon>Eukaryota</taxon>
        <taxon>Sar</taxon>
        <taxon>Stramenopiles</taxon>
        <taxon>Oomycota</taxon>
        <taxon>Peronosporomycetes</taxon>
        <taxon>Peronosporales</taxon>
        <taxon>Peronosporaceae</taxon>
        <taxon>Peronospora</taxon>
    </lineage>
</organism>
<accession>A0AAV0UC20</accession>
<comment type="caution">
    <text evidence="1">The sequence shown here is derived from an EMBL/GenBank/DDBJ whole genome shotgun (WGS) entry which is preliminary data.</text>
</comment>
<dbReference type="PANTHER" id="PTHR46586">
    <property type="entry name" value="ANKYRIN REPEAT-CONTAINING PROTEIN"/>
    <property type="match status" value="1"/>
</dbReference>
<dbReference type="SUPFAM" id="SSF48403">
    <property type="entry name" value="Ankyrin repeat"/>
    <property type="match status" value="3"/>
</dbReference>
<dbReference type="Proteomes" id="UP001159659">
    <property type="component" value="Unassembled WGS sequence"/>
</dbReference>
<proteinExistence type="predicted"/>